<keyword evidence="6" id="KW-0732">Signal</keyword>
<evidence type="ECO:0000256" key="3">
    <source>
        <dbReference type="ARBA" id="ARBA00022645"/>
    </source>
</evidence>
<dbReference type="InParanoid" id="T1EEZ2"/>
<dbReference type="Pfam" id="PF00246">
    <property type="entry name" value="Peptidase_M14"/>
    <property type="match status" value="1"/>
</dbReference>
<dbReference type="GO" id="GO:0005615">
    <property type="term" value="C:extracellular space"/>
    <property type="evidence" value="ECO:0000318"/>
    <property type="project" value="GO_Central"/>
</dbReference>
<dbReference type="FunCoup" id="T1EEZ2">
    <property type="interactions" value="6"/>
</dbReference>
<comment type="similarity">
    <text evidence="2 10">Belongs to the peptidase M14 family.</text>
</comment>
<dbReference type="GeneID" id="20195144"/>
<evidence type="ECO:0000256" key="6">
    <source>
        <dbReference type="ARBA" id="ARBA00022729"/>
    </source>
</evidence>
<feature type="active site" description="Proton donor/acceptor" evidence="10">
    <location>
        <position position="337"/>
    </location>
</feature>
<evidence type="ECO:0000256" key="9">
    <source>
        <dbReference type="ARBA" id="ARBA00023049"/>
    </source>
</evidence>
<dbReference type="SUPFAM" id="SSF53187">
    <property type="entry name" value="Zn-dependent exopeptidases"/>
    <property type="match status" value="1"/>
</dbReference>
<keyword evidence="7" id="KW-0378">Hydrolase</keyword>
<dbReference type="HOGENOM" id="CLU_019326_4_1_1"/>
<dbReference type="PANTHER" id="PTHR11705">
    <property type="entry name" value="PROTEASE FAMILY M14 CARBOXYPEPTIDASE A,B"/>
    <property type="match status" value="1"/>
</dbReference>
<dbReference type="GO" id="GO:0006508">
    <property type="term" value="P:proteolysis"/>
    <property type="evidence" value="ECO:0000318"/>
    <property type="project" value="GO_Central"/>
</dbReference>
<reference evidence="13 15" key="2">
    <citation type="journal article" date="2013" name="Nature">
        <title>Insights into bilaterian evolution from three spiralian genomes.</title>
        <authorList>
            <person name="Simakov O."/>
            <person name="Marletaz F."/>
            <person name="Cho S.J."/>
            <person name="Edsinger-Gonzales E."/>
            <person name="Havlak P."/>
            <person name="Hellsten U."/>
            <person name="Kuo D.H."/>
            <person name="Larsson T."/>
            <person name="Lv J."/>
            <person name="Arendt D."/>
            <person name="Savage R."/>
            <person name="Osoegawa K."/>
            <person name="de Jong P."/>
            <person name="Grimwood J."/>
            <person name="Chapman J.A."/>
            <person name="Shapiro H."/>
            <person name="Aerts A."/>
            <person name="Otillar R.P."/>
            <person name="Terry A.Y."/>
            <person name="Boore J.L."/>
            <person name="Grigoriev I.V."/>
            <person name="Lindberg D.R."/>
            <person name="Seaver E.C."/>
            <person name="Weisblat D.A."/>
            <person name="Putnam N.H."/>
            <person name="Rokhsar D.S."/>
        </authorList>
    </citation>
    <scope>NUCLEOTIDE SEQUENCE</scope>
</reference>
<dbReference type="InterPro" id="IPR057246">
    <property type="entry name" value="CARBOXYPEPT_ZN_1"/>
</dbReference>
<evidence type="ECO:0000256" key="5">
    <source>
        <dbReference type="ARBA" id="ARBA00022723"/>
    </source>
</evidence>
<keyword evidence="4" id="KW-0645">Protease</keyword>
<dbReference type="PANTHER" id="PTHR11705:SF91">
    <property type="entry name" value="FI01817P-RELATED"/>
    <property type="match status" value="1"/>
</dbReference>
<dbReference type="EMBL" id="AMQM01003286">
    <property type="status" value="NOT_ANNOTATED_CDS"/>
    <property type="molecule type" value="Genomic_DNA"/>
</dbReference>
<evidence type="ECO:0000256" key="1">
    <source>
        <dbReference type="ARBA" id="ARBA00001947"/>
    </source>
</evidence>
<dbReference type="Proteomes" id="UP000015101">
    <property type="component" value="Unassembled WGS sequence"/>
</dbReference>
<proteinExistence type="inferred from homology"/>
<feature type="domain" description="Peptidase M14" evidence="12">
    <location>
        <begin position="66"/>
        <end position="371"/>
    </location>
</feature>
<evidence type="ECO:0000256" key="7">
    <source>
        <dbReference type="ARBA" id="ARBA00022801"/>
    </source>
</evidence>
<reference evidence="15" key="1">
    <citation type="submission" date="2012-12" db="EMBL/GenBank/DDBJ databases">
        <authorList>
            <person name="Hellsten U."/>
            <person name="Grimwood J."/>
            <person name="Chapman J.A."/>
            <person name="Shapiro H."/>
            <person name="Aerts A."/>
            <person name="Otillar R.P."/>
            <person name="Terry A.Y."/>
            <person name="Boore J.L."/>
            <person name="Simakov O."/>
            <person name="Marletaz F."/>
            <person name="Cho S.-J."/>
            <person name="Edsinger-Gonzales E."/>
            <person name="Havlak P."/>
            <person name="Kuo D.-H."/>
            <person name="Larsson T."/>
            <person name="Lv J."/>
            <person name="Arendt D."/>
            <person name="Savage R."/>
            <person name="Osoegawa K."/>
            <person name="de Jong P."/>
            <person name="Lindberg D.R."/>
            <person name="Seaver E.C."/>
            <person name="Weisblat D.A."/>
            <person name="Putnam N.H."/>
            <person name="Grigoriev I.V."/>
            <person name="Rokhsar D.S."/>
        </authorList>
    </citation>
    <scope>NUCLEOTIDE SEQUENCE</scope>
</reference>
<dbReference type="RefSeq" id="XP_009013474.1">
    <property type="nucleotide sequence ID" value="XM_009015226.1"/>
</dbReference>
<evidence type="ECO:0000256" key="10">
    <source>
        <dbReference type="PROSITE-ProRule" id="PRU01379"/>
    </source>
</evidence>
<dbReference type="Gene3D" id="3.40.630.10">
    <property type="entry name" value="Zn peptidases"/>
    <property type="match status" value="1"/>
</dbReference>
<dbReference type="SMART" id="SM00631">
    <property type="entry name" value="Zn_pept"/>
    <property type="match status" value="1"/>
</dbReference>
<dbReference type="PROSITE" id="PS52035">
    <property type="entry name" value="PEPTIDASE_M14"/>
    <property type="match status" value="1"/>
</dbReference>
<protein>
    <recommendedName>
        <fullName evidence="12">Peptidase M14 domain-containing protein</fullName>
    </recommendedName>
</protein>
<evidence type="ECO:0000256" key="4">
    <source>
        <dbReference type="ARBA" id="ARBA00022670"/>
    </source>
</evidence>
<dbReference type="PROSITE" id="PS00132">
    <property type="entry name" value="CARBOXYPEPT_ZN_1"/>
    <property type="match status" value="1"/>
</dbReference>
<evidence type="ECO:0000313" key="14">
    <source>
        <dbReference type="EnsemblMetazoa" id="HelroP110111"/>
    </source>
</evidence>
<keyword evidence="3" id="KW-0121">Carboxypeptidase</keyword>
<dbReference type="eggNOG" id="KOG2650">
    <property type="taxonomic scope" value="Eukaryota"/>
</dbReference>
<keyword evidence="15" id="KW-1185">Reference proteome</keyword>
<dbReference type="CTD" id="20195144"/>
<evidence type="ECO:0000256" key="8">
    <source>
        <dbReference type="ARBA" id="ARBA00022833"/>
    </source>
</evidence>
<keyword evidence="9" id="KW-0482">Metalloprotease</keyword>
<evidence type="ECO:0000259" key="12">
    <source>
        <dbReference type="PROSITE" id="PS52035"/>
    </source>
</evidence>
<evidence type="ECO:0000256" key="11">
    <source>
        <dbReference type="SAM" id="MobiDB-lite"/>
    </source>
</evidence>
<dbReference type="PRINTS" id="PR00765">
    <property type="entry name" value="CRBOXYPTASEA"/>
</dbReference>
<organism evidence="14 15">
    <name type="scientific">Helobdella robusta</name>
    <name type="common">Californian leech</name>
    <dbReference type="NCBI Taxonomy" id="6412"/>
    <lineage>
        <taxon>Eukaryota</taxon>
        <taxon>Metazoa</taxon>
        <taxon>Spiralia</taxon>
        <taxon>Lophotrochozoa</taxon>
        <taxon>Annelida</taxon>
        <taxon>Clitellata</taxon>
        <taxon>Hirudinea</taxon>
        <taxon>Rhynchobdellida</taxon>
        <taxon>Glossiphoniidae</taxon>
        <taxon>Helobdella</taxon>
    </lineage>
</organism>
<sequence>MKHQKLSSRRRKNRFRKREDSLNDGPVNNVNVENGVSGRNGSGNDTGGGNDDDDVTEELINRLLGFYPTWPEIEGWLLEVAQSFSSFVKLESIGKTFEGRDLYVLKVDVERPVMWLDGGVHAREWISVSSVLYIVAQVCFKIHAQPSNLAVIQWHIMPAVNADGYAYTFTKTSARLWRKNRGRQDGLRYSAKHNMWCQGADINRNFDFMWSNSTPHSGDLTSIDPCEETFKGPHAASENETMALQSYWLRHADVIGGYVTLHSFGQQIMNRWSYAFINDTDYYKTRPAIKGAAEEIRMFNGEEYAYGAVSEILYSFTGGSGDWIRFNLNLTHVFDIELRDKGRYGFVLPLKFVHPVAEEAWLIFQVLTSNILKNINLESRKYYKTVQKQVARVKCFAADFNETLLQTTDFSSVSIATNFPSIATTLTNAKMLLTMLIILNLFFP</sequence>
<accession>T1EEZ2</accession>
<reference evidence="14" key="3">
    <citation type="submission" date="2015-06" db="UniProtKB">
        <authorList>
            <consortium name="EnsemblMetazoa"/>
        </authorList>
    </citation>
    <scope>IDENTIFICATION</scope>
</reference>
<comment type="cofactor">
    <cofactor evidence="1">
        <name>Zn(2+)</name>
        <dbReference type="ChEBI" id="CHEBI:29105"/>
    </cofactor>
</comment>
<evidence type="ECO:0000313" key="15">
    <source>
        <dbReference type="Proteomes" id="UP000015101"/>
    </source>
</evidence>
<dbReference type="EMBL" id="KB096080">
    <property type="protein sequence ID" value="ESO08544.1"/>
    <property type="molecule type" value="Genomic_DNA"/>
</dbReference>
<dbReference type="FunFam" id="3.40.630.10:FF:000084">
    <property type="entry name" value="Carboxypeptidase B2"/>
    <property type="match status" value="1"/>
</dbReference>
<feature type="compositionally biased region" description="Gly residues" evidence="11">
    <location>
        <begin position="38"/>
        <end position="49"/>
    </location>
</feature>
<gene>
    <name evidence="14" type="primary">20195144</name>
    <name evidence="13" type="ORF">HELRODRAFT_110111</name>
</gene>
<keyword evidence="5" id="KW-0479">Metal-binding</keyword>
<dbReference type="KEGG" id="hro:HELRODRAFT_110111"/>
<dbReference type="AlphaFoldDB" id="T1EEZ2"/>
<evidence type="ECO:0000256" key="2">
    <source>
        <dbReference type="ARBA" id="ARBA00005988"/>
    </source>
</evidence>
<feature type="compositionally biased region" description="Low complexity" evidence="11">
    <location>
        <begin position="23"/>
        <end position="37"/>
    </location>
</feature>
<feature type="region of interest" description="Disordered" evidence="11">
    <location>
        <begin position="1"/>
        <end position="54"/>
    </location>
</feature>
<feature type="compositionally biased region" description="Basic residues" evidence="11">
    <location>
        <begin position="1"/>
        <end position="16"/>
    </location>
</feature>
<dbReference type="GO" id="GO:0004181">
    <property type="term" value="F:metallocarboxypeptidase activity"/>
    <property type="evidence" value="ECO:0000318"/>
    <property type="project" value="GO_Central"/>
</dbReference>
<evidence type="ECO:0000313" key="13">
    <source>
        <dbReference type="EMBL" id="ESO08544.1"/>
    </source>
</evidence>
<dbReference type="EnsemblMetazoa" id="HelroT110111">
    <property type="protein sequence ID" value="HelroP110111"/>
    <property type="gene ID" value="HelroG110111"/>
</dbReference>
<dbReference type="InterPro" id="IPR000834">
    <property type="entry name" value="Peptidase_M14"/>
</dbReference>
<keyword evidence="8" id="KW-0862">Zinc</keyword>
<dbReference type="GO" id="GO:0008270">
    <property type="term" value="F:zinc ion binding"/>
    <property type="evidence" value="ECO:0007669"/>
    <property type="project" value="InterPro"/>
</dbReference>
<name>T1EEZ2_HELRO</name>
<dbReference type="OrthoDB" id="3626597at2759"/>